<accession>A0A976ICZ0</accession>
<proteinExistence type="predicted"/>
<evidence type="ECO:0000313" key="2">
    <source>
        <dbReference type="Proteomes" id="UP000294530"/>
    </source>
</evidence>
<gene>
    <name evidence="1" type="ORF">CCR75_006929</name>
</gene>
<dbReference type="KEGG" id="blac:94350665"/>
<dbReference type="RefSeq" id="XP_067816836.1">
    <property type="nucleotide sequence ID" value="XM_067964994.1"/>
</dbReference>
<name>A0A976ICZ0_BRELC</name>
<keyword evidence="2" id="KW-1185">Reference proteome</keyword>
<evidence type="ECO:0008006" key="3">
    <source>
        <dbReference type="Google" id="ProtNLM"/>
    </source>
</evidence>
<protein>
    <recommendedName>
        <fullName evidence="3">F-box domain-containing protein</fullName>
    </recommendedName>
</protein>
<evidence type="ECO:0000313" key="1">
    <source>
        <dbReference type="EMBL" id="TDH67337.1"/>
    </source>
</evidence>
<comment type="caution">
    <text evidence="1">The sequence shown here is derived from an EMBL/GenBank/DDBJ whole genome shotgun (WGS) entry which is preliminary data.</text>
</comment>
<dbReference type="CDD" id="cd09917">
    <property type="entry name" value="F-box_SF"/>
    <property type="match status" value="1"/>
</dbReference>
<organism evidence="1 2">
    <name type="scientific">Bremia lactucae</name>
    <name type="common">Lettuce downy mildew</name>
    <dbReference type="NCBI Taxonomy" id="4779"/>
    <lineage>
        <taxon>Eukaryota</taxon>
        <taxon>Sar</taxon>
        <taxon>Stramenopiles</taxon>
        <taxon>Oomycota</taxon>
        <taxon>Peronosporomycetes</taxon>
        <taxon>Peronosporales</taxon>
        <taxon>Peronosporaceae</taxon>
        <taxon>Bremia</taxon>
    </lineage>
</organism>
<sequence length="65" mass="7371">MLLKLADECKQHIWEFLGIKELCRVACVARRSEKGRHARTVGIVAEAIRESFKADWLVVMQAATS</sequence>
<dbReference type="AlphaFoldDB" id="A0A976ICZ0"/>
<dbReference type="EMBL" id="SHOA02000013">
    <property type="protein sequence ID" value="TDH67337.1"/>
    <property type="molecule type" value="Genomic_DNA"/>
</dbReference>
<dbReference type="GeneID" id="94350665"/>
<dbReference type="OrthoDB" id="62801at2759"/>
<reference evidence="1 2" key="1">
    <citation type="journal article" date="2021" name="Genome Biol.">
        <title>AFLAP: assembly-free linkage analysis pipeline using k-mers from genome sequencing data.</title>
        <authorList>
            <person name="Fletcher K."/>
            <person name="Zhang L."/>
            <person name="Gil J."/>
            <person name="Han R."/>
            <person name="Cavanaugh K."/>
            <person name="Michelmore R."/>
        </authorList>
    </citation>
    <scope>NUCLEOTIDE SEQUENCE [LARGE SCALE GENOMIC DNA]</scope>
    <source>
        <strain evidence="1 2">SF5</strain>
    </source>
</reference>
<dbReference type="Proteomes" id="UP000294530">
    <property type="component" value="Unassembled WGS sequence"/>
</dbReference>